<gene>
    <name evidence="1" type="ORF">BN1708_020035</name>
</gene>
<dbReference type="Proteomes" id="UP000044602">
    <property type="component" value="Unassembled WGS sequence"/>
</dbReference>
<protein>
    <submittedName>
        <fullName evidence="1">Uncharacterized protein</fullName>
    </submittedName>
</protein>
<accession>A0A0G4MQI8</accession>
<dbReference type="STRING" id="100787.A0A0G4MQI8"/>
<dbReference type="EMBL" id="CVQH01024181">
    <property type="protein sequence ID" value="CRK36538.1"/>
    <property type="molecule type" value="Genomic_DNA"/>
</dbReference>
<dbReference type="AlphaFoldDB" id="A0A0G4MQI8"/>
<organism evidence="1 2">
    <name type="scientific">Verticillium longisporum</name>
    <name type="common">Verticillium dahliae var. longisporum</name>
    <dbReference type="NCBI Taxonomy" id="100787"/>
    <lineage>
        <taxon>Eukaryota</taxon>
        <taxon>Fungi</taxon>
        <taxon>Dikarya</taxon>
        <taxon>Ascomycota</taxon>
        <taxon>Pezizomycotina</taxon>
        <taxon>Sordariomycetes</taxon>
        <taxon>Hypocreomycetidae</taxon>
        <taxon>Glomerellales</taxon>
        <taxon>Plectosphaerellaceae</taxon>
        <taxon>Verticillium</taxon>
    </lineage>
</organism>
<reference evidence="1 2" key="1">
    <citation type="submission" date="2015-05" db="EMBL/GenBank/DDBJ databases">
        <authorList>
            <person name="Wang D.B."/>
            <person name="Wang M."/>
        </authorList>
    </citation>
    <scope>NUCLEOTIDE SEQUENCE [LARGE SCALE GENOMIC DNA]</scope>
    <source>
        <strain evidence="1">VL1</strain>
    </source>
</reference>
<sequence length="94" mass="10279">MSIDRDTAEKRELAAMASYAECKKRSGRFGRDGKRTSWTGLGATVGGGATNGVMDGVVGLEMARRGCRECDGHRGREVSRLADYVRNSNIIIRR</sequence>
<feature type="non-terminal residue" evidence="1">
    <location>
        <position position="94"/>
    </location>
</feature>
<evidence type="ECO:0000313" key="2">
    <source>
        <dbReference type="Proteomes" id="UP000044602"/>
    </source>
</evidence>
<evidence type="ECO:0000313" key="1">
    <source>
        <dbReference type="EMBL" id="CRK36538.1"/>
    </source>
</evidence>
<proteinExistence type="predicted"/>
<keyword evidence="2" id="KW-1185">Reference proteome</keyword>
<name>A0A0G4MQI8_VERLO</name>